<reference evidence="2 3" key="1">
    <citation type="submission" date="2018-11" db="EMBL/GenBank/DDBJ databases">
        <authorList>
            <consortium name="Pathogen Informatics"/>
        </authorList>
    </citation>
    <scope>NUCLEOTIDE SEQUENCE [LARGE SCALE GENOMIC DNA]</scope>
    <source>
        <strain>Denwood</strain>
        <strain evidence="3">Zambia</strain>
    </source>
</reference>
<sequence length="111" mass="13060">MSRQSYCVWGGNLDNWESHQPEDSSVYYQLSTQNTSHPLAGHYQQQRTMGENKPDPSGGRNVEEALEVDRQHIEESTELRQKACRHMESSRLDKTEEKDQRTHDVEKWRQT</sequence>
<feature type="compositionally biased region" description="Basic and acidic residues" evidence="1">
    <location>
        <begin position="61"/>
        <end position="111"/>
    </location>
</feature>
<dbReference type="Proteomes" id="UP000269396">
    <property type="component" value="Unassembled WGS sequence"/>
</dbReference>
<evidence type="ECO:0000256" key="1">
    <source>
        <dbReference type="SAM" id="MobiDB-lite"/>
    </source>
</evidence>
<gene>
    <name evidence="2" type="ORF">SMTD_LOCUS16837</name>
</gene>
<evidence type="ECO:0000313" key="2">
    <source>
        <dbReference type="EMBL" id="VDP72487.1"/>
    </source>
</evidence>
<feature type="region of interest" description="Disordered" evidence="1">
    <location>
        <begin position="42"/>
        <end position="111"/>
    </location>
</feature>
<dbReference type="EMBL" id="UZAL01037768">
    <property type="protein sequence ID" value="VDP72487.1"/>
    <property type="molecule type" value="Genomic_DNA"/>
</dbReference>
<keyword evidence="3" id="KW-1185">Reference proteome</keyword>
<proteinExistence type="predicted"/>
<organism evidence="2 3">
    <name type="scientific">Schistosoma mattheei</name>
    <dbReference type="NCBI Taxonomy" id="31246"/>
    <lineage>
        <taxon>Eukaryota</taxon>
        <taxon>Metazoa</taxon>
        <taxon>Spiralia</taxon>
        <taxon>Lophotrochozoa</taxon>
        <taxon>Platyhelminthes</taxon>
        <taxon>Trematoda</taxon>
        <taxon>Digenea</taxon>
        <taxon>Strigeidida</taxon>
        <taxon>Schistosomatoidea</taxon>
        <taxon>Schistosomatidae</taxon>
        <taxon>Schistosoma</taxon>
    </lineage>
</organism>
<name>A0A183PR51_9TREM</name>
<dbReference type="AlphaFoldDB" id="A0A183PR51"/>
<protein>
    <submittedName>
        <fullName evidence="2">Uncharacterized protein</fullName>
    </submittedName>
</protein>
<accession>A0A183PR51</accession>
<evidence type="ECO:0000313" key="3">
    <source>
        <dbReference type="Proteomes" id="UP000269396"/>
    </source>
</evidence>